<feature type="region of interest" description="Disordered" evidence="1">
    <location>
        <begin position="1"/>
        <end position="117"/>
    </location>
</feature>
<sequence>PRSLSGPFGTSGSRPSAFGSGSPFKKPCVEKAPLGHTQQEDFDKSLRMDFGTPELIDWDSVGKGGMQGAGSGSPMLEGLEELEEMEEDAPEEEPKNTMPTSHIPAKDLPKFTKVKKD</sequence>
<evidence type="ECO:0000313" key="2">
    <source>
        <dbReference type="EMBL" id="KAG5649906.1"/>
    </source>
</evidence>
<feature type="non-terminal residue" evidence="2">
    <location>
        <position position="1"/>
    </location>
</feature>
<reference evidence="2" key="1">
    <citation type="submission" date="2021-02" db="EMBL/GenBank/DDBJ databases">
        <authorList>
            <person name="Nieuwenhuis M."/>
            <person name="Van De Peppel L.J.J."/>
        </authorList>
    </citation>
    <scope>NUCLEOTIDE SEQUENCE</scope>
    <source>
        <strain evidence="2">D49</strain>
    </source>
</reference>
<feature type="compositionally biased region" description="Gly residues" evidence="1">
    <location>
        <begin position="62"/>
        <end position="71"/>
    </location>
</feature>
<gene>
    <name evidence="2" type="ORF">H0H81_001526</name>
</gene>
<organism evidence="2 3">
    <name type="scientific">Sphagnurus paluster</name>
    <dbReference type="NCBI Taxonomy" id="117069"/>
    <lineage>
        <taxon>Eukaryota</taxon>
        <taxon>Fungi</taxon>
        <taxon>Dikarya</taxon>
        <taxon>Basidiomycota</taxon>
        <taxon>Agaricomycotina</taxon>
        <taxon>Agaricomycetes</taxon>
        <taxon>Agaricomycetidae</taxon>
        <taxon>Agaricales</taxon>
        <taxon>Tricholomatineae</taxon>
        <taxon>Lyophyllaceae</taxon>
        <taxon>Sphagnurus</taxon>
    </lineage>
</organism>
<comment type="caution">
    <text evidence="2">The sequence shown here is derived from an EMBL/GenBank/DDBJ whole genome shotgun (WGS) entry which is preliminary data.</text>
</comment>
<proteinExistence type="predicted"/>
<dbReference type="EMBL" id="JABCKI010000643">
    <property type="protein sequence ID" value="KAG5649906.1"/>
    <property type="molecule type" value="Genomic_DNA"/>
</dbReference>
<feature type="compositionally biased region" description="Acidic residues" evidence="1">
    <location>
        <begin position="78"/>
        <end position="91"/>
    </location>
</feature>
<evidence type="ECO:0000256" key="1">
    <source>
        <dbReference type="SAM" id="MobiDB-lite"/>
    </source>
</evidence>
<reference evidence="2" key="2">
    <citation type="submission" date="2021-10" db="EMBL/GenBank/DDBJ databases">
        <title>Phylogenomics reveals ancestral predisposition of the termite-cultivated fungus Termitomyces towards a domesticated lifestyle.</title>
        <authorList>
            <person name="Auxier B."/>
            <person name="Grum-Grzhimaylo A."/>
            <person name="Cardenas M.E."/>
            <person name="Lodge J.D."/>
            <person name="Laessoe T."/>
            <person name="Pedersen O."/>
            <person name="Smith M.E."/>
            <person name="Kuyper T.W."/>
            <person name="Franco-Molano E.A."/>
            <person name="Baroni T.J."/>
            <person name="Aanen D.K."/>
        </authorList>
    </citation>
    <scope>NUCLEOTIDE SEQUENCE</scope>
    <source>
        <strain evidence="2">D49</strain>
    </source>
</reference>
<dbReference type="Proteomes" id="UP000717328">
    <property type="component" value="Unassembled WGS sequence"/>
</dbReference>
<evidence type="ECO:0000313" key="3">
    <source>
        <dbReference type="Proteomes" id="UP000717328"/>
    </source>
</evidence>
<protein>
    <submittedName>
        <fullName evidence="2">Uncharacterized protein</fullName>
    </submittedName>
</protein>
<accession>A0A9P7KJQ8</accession>
<name>A0A9P7KJQ8_9AGAR</name>
<keyword evidence="3" id="KW-1185">Reference proteome</keyword>
<dbReference type="AlphaFoldDB" id="A0A9P7KJQ8"/>
<feature type="compositionally biased region" description="Basic and acidic residues" evidence="1">
    <location>
        <begin position="38"/>
        <end position="47"/>
    </location>
</feature>